<accession>A0A251UFC9</accession>
<evidence type="ECO:0000313" key="2">
    <source>
        <dbReference type="EMBL" id="OTG22038.1"/>
    </source>
</evidence>
<feature type="domain" description="TF-B3" evidence="1">
    <location>
        <begin position="1"/>
        <end position="45"/>
    </location>
</feature>
<evidence type="ECO:0000259" key="1">
    <source>
        <dbReference type="PROSITE" id="PS50863"/>
    </source>
</evidence>
<name>A0A251UFC9_HELAN</name>
<keyword evidence="2" id="KW-0238">DNA-binding</keyword>
<protein>
    <submittedName>
        <fullName evidence="2">Putative DNA-binding pseudobarrel domain-containing protein</fullName>
    </submittedName>
</protein>
<reference evidence="3" key="1">
    <citation type="journal article" date="2017" name="Nature">
        <title>The sunflower genome provides insights into oil metabolism, flowering and Asterid evolution.</title>
        <authorList>
            <person name="Badouin H."/>
            <person name="Gouzy J."/>
            <person name="Grassa C.J."/>
            <person name="Murat F."/>
            <person name="Staton S.E."/>
            <person name="Cottret L."/>
            <person name="Lelandais-Briere C."/>
            <person name="Owens G.L."/>
            <person name="Carrere S."/>
            <person name="Mayjonade B."/>
            <person name="Legrand L."/>
            <person name="Gill N."/>
            <person name="Kane N.C."/>
            <person name="Bowers J.E."/>
            <person name="Hubner S."/>
            <person name="Bellec A."/>
            <person name="Berard A."/>
            <person name="Berges H."/>
            <person name="Blanchet N."/>
            <person name="Boniface M.C."/>
            <person name="Brunel D."/>
            <person name="Catrice O."/>
            <person name="Chaidir N."/>
            <person name="Claudel C."/>
            <person name="Donnadieu C."/>
            <person name="Faraut T."/>
            <person name="Fievet G."/>
            <person name="Helmstetter N."/>
            <person name="King M."/>
            <person name="Knapp S.J."/>
            <person name="Lai Z."/>
            <person name="Le Paslier M.C."/>
            <person name="Lippi Y."/>
            <person name="Lorenzon L."/>
            <person name="Mandel J.R."/>
            <person name="Marage G."/>
            <person name="Marchand G."/>
            <person name="Marquand E."/>
            <person name="Bret-Mestries E."/>
            <person name="Morien E."/>
            <person name="Nambeesan S."/>
            <person name="Nguyen T."/>
            <person name="Pegot-Espagnet P."/>
            <person name="Pouilly N."/>
            <person name="Raftis F."/>
            <person name="Sallet E."/>
            <person name="Schiex T."/>
            <person name="Thomas J."/>
            <person name="Vandecasteele C."/>
            <person name="Vares D."/>
            <person name="Vear F."/>
            <person name="Vautrin S."/>
            <person name="Crespi M."/>
            <person name="Mangin B."/>
            <person name="Burke J.M."/>
            <person name="Salse J."/>
            <person name="Munos S."/>
            <person name="Vincourt P."/>
            <person name="Rieseberg L.H."/>
            <person name="Langlade N.B."/>
        </authorList>
    </citation>
    <scope>NUCLEOTIDE SEQUENCE [LARGE SCALE GENOMIC DNA]</scope>
    <source>
        <strain evidence="3">cv. SF193</strain>
    </source>
</reference>
<dbReference type="GO" id="GO:0003677">
    <property type="term" value="F:DNA binding"/>
    <property type="evidence" value="ECO:0007669"/>
    <property type="project" value="UniProtKB-KW"/>
</dbReference>
<organism evidence="2 3">
    <name type="scientific">Helianthus annuus</name>
    <name type="common">Common sunflower</name>
    <dbReference type="NCBI Taxonomy" id="4232"/>
    <lineage>
        <taxon>Eukaryota</taxon>
        <taxon>Viridiplantae</taxon>
        <taxon>Streptophyta</taxon>
        <taxon>Embryophyta</taxon>
        <taxon>Tracheophyta</taxon>
        <taxon>Spermatophyta</taxon>
        <taxon>Magnoliopsida</taxon>
        <taxon>eudicotyledons</taxon>
        <taxon>Gunneridae</taxon>
        <taxon>Pentapetalae</taxon>
        <taxon>asterids</taxon>
        <taxon>campanulids</taxon>
        <taxon>Asterales</taxon>
        <taxon>Asteraceae</taxon>
        <taxon>Asteroideae</taxon>
        <taxon>Heliantheae alliance</taxon>
        <taxon>Heliantheae</taxon>
        <taxon>Helianthus</taxon>
    </lineage>
</organism>
<proteinExistence type="predicted"/>
<dbReference type="AlphaFoldDB" id="A0A251UFC9"/>
<sequence>MRVRYYLSAGWAMFRKHYRLSEGDVGIFTFDKQQGVINLTQLIKSKRPIKQETPMGTQSCYGDANVQIEDQWSPTEKPCSSDGAGVKVMNTMMLLRMMVNAVMMMM</sequence>
<dbReference type="InterPro" id="IPR003340">
    <property type="entry name" value="B3_DNA-bd"/>
</dbReference>
<dbReference type="Proteomes" id="UP000215914">
    <property type="component" value="Chromosome 6"/>
</dbReference>
<keyword evidence="3" id="KW-1185">Reference proteome</keyword>
<dbReference type="InParanoid" id="A0A251UFC9"/>
<evidence type="ECO:0000313" key="3">
    <source>
        <dbReference type="Proteomes" id="UP000215914"/>
    </source>
</evidence>
<dbReference type="PROSITE" id="PS50863">
    <property type="entry name" value="B3"/>
    <property type="match status" value="1"/>
</dbReference>
<dbReference type="EMBL" id="CM007895">
    <property type="protein sequence ID" value="OTG22038.1"/>
    <property type="molecule type" value="Genomic_DNA"/>
</dbReference>
<gene>
    <name evidence="2" type="ORF">HannXRQ_Chr06g0167131</name>
</gene>